<dbReference type="Pfam" id="PF09911">
    <property type="entry name" value="DUF2140"/>
    <property type="match status" value="1"/>
</dbReference>
<keyword evidence="3" id="KW-1185">Reference proteome</keyword>
<reference evidence="2 3" key="1">
    <citation type="journal article" date="2023" name="Antonie Van Leeuwenhoek">
        <title>Unveiling the genomic potential of a novel thermostable glycoside hydrolases producing Neobacillus sedimentimangrovi UE25.</title>
        <authorList>
            <person name="Ejaz U."/>
            <person name="Saleem F."/>
            <person name="Rashid R."/>
            <person name="Hasan K.A."/>
            <person name="Syed M.N."/>
            <person name="Sohail M."/>
        </authorList>
    </citation>
    <scope>NUCLEOTIDE SEQUENCE [LARGE SCALE GENOMIC DNA]</scope>
    <source>
        <strain evidence="2 3">UE25</strain>
    </source>
</reference>
<sequence>MKNKWKVGFLILLGANLLIAIIIFSLVLTPDQEIKNVKSKDDKNYVSFQVHSNKYDLNQLINHYIKKEAADSPIEYKVLLGNDVELYGTLPVFSQEVNMKLTFVPKALENGDLVLIQKSMSIGNLPLPISYVLKFISENYKLPKGVEIRPNDKQIYVHMQQLNLKSDMKIKVDQIDLKNDRISFFIFVPVS</sequence>
<evidence type="ECO:0000313" key="3">
    <source>
        <dbReference type="Proteomes" id="UP001162836"/>
    </source>
</evidence>
<dbReference type="EMBL" id="JAJODE010000067">
    <property type="protein sequence ID" value="MCD4840293.1"/>
    <property type="molecule type" value="Genomic_DNA"/>
</dbReference>
<name>A0ABS8QLY9_9BACI</name>
<comment type="caution">
    <text evidence="2">The sequence shown here is derived from an EMBL/GenBank/DDBJ whole genome shotgun (WGS) entry which is preliminary data.</text>
</comment>
<dbReference type="InterPro" id="IPR018672">
    <property type="entry name" value="DUF2140"/>
</dbReference>
<keyword evidence="1" id="KW-0812">Transmembrane</keyword>
<keyword evidence="1" id="KW-0472">Membrane</keyword>
<dbReference type="Proteomes" id="UP001162836">
    <property type="component" value="Unassembled WGS sequence"/>
</dbReference>
<protein>
    <submittedName>
        <fullName evidence="2">YpmS family protein</fullName>
    </submittedName>
</protein>
<organism evidence="2 3">
    <name type="scientific">Neobacillus sedimentimangrovi</name>
    <dbReference type="NCBI Taxonomy" id="2699460"/>
    <lineage>
        <taxon>Bacteria</taxon>
        <taxon>Bacillati</taxon>
        <taxon>Bacillota</taxon>
        <taxon>Bacilli</taxon>
        <taxon>Bacillales</taxon>
        <taxon>Bacillaceae</taxon>
        <taxon>Neobacillus</taxon>
    </lineage>
</organism>
<evidence type="ECO:0000256" key="1">
    <source>
        <dbReference type="SAM" id="Phobius"/>
    </source>
</evidence>
<evidence type="ECO:0000313" key="2">
    <source>
        <dbReference type="EMBL" id="MCD4840293.1"/>
    </source>
</evidence>
<feature type="transmembrane region" description="Helical" evidence="1">
    <location>
        <begin position="7"/>
        <end position="28"/>
    </location>
</feature>
<gene>
    <name evidence="2" type="ORF">LRS37_15825</name>
</gene>
<accession>A0ABS8QLY9</accession>
<dbReference type="RefSeq" id="WP_038535686.1">
    <property type="nucleotide sequence ID" value="NZ_JAAFZF010000066.1"/>
</dbReference>
<proteinExistence type="predicted"/>
<keyword evidence="1" id="KW-1133">Transmembrane helix</keyword>